<dbReference type="Proteomes" id="UP000735541">
    <property type="component" value="Unassembled WGS sequence"/>
</dbReference>
<proteinExistence type="predicted"/>
<feature type="compositionally biased region" description="Basic and acidic residues" evidence="1">
    <location>
        <begin position="467"/>
        <end position="486"/>
    </location>
</feature>
<feature type="compositionally biased region" description="Gly residues" evidence="1">
    <location>
        <begin position="500"/>
        <end position="521"/>
    </location>
</feature>
<organism evidence="2 3">
    <name type="scientific">Streptomyces halstedii</name>
    <dbReference type="NCBI Taxonomy" id="1944"/>
    <lineage>
        <taxon>Bacteria</taxon>
        <taxon>Bacillati</taxon>
        <taxon>Actinomycetota</taxon>
        <taxon>Actinomycetes</taxon>
        <taxon>Kitasatosporales</taxon>
        <taxon>Streptomycetaceae</taxon>
        <taxon>Streptomyces</taxon>
    </lineage>
</organism>
<dbReference type="RefSeq" id="WP_228867445.1">
    <property type="nucleotide sequence ID" value="NZ_JAHUVW010000001.1"/>
</dbReference>
<dbReference type="EMBL" id="JAHUVW010000001">
    <property type="protein sequence ID" value="MBV7668855.1"/>
    <property type="molecule type" value="Genomic_DNA"/>
</dbReference>
<gene>
    <name evidence="2" type="ORF">STHAL_04995</name>
</gene>
<feature type="region of interest" description="Disordered" evidence="1">
    <location>
        <begin position="465"/>
        <end position="620"/>
    </location>
</feature>
<feature type="compositionally biased region" description="Gly residues" evidence="1">
    <location>
        <begin position="545"/>
        <end position="557"/>
    </location>
</feature>
<name>A0ABS6TKV1_STRHA</name>
<evidence type="ECO:0000313" key="3">
    <source>
        <dbReference type="Proteomes" id="UP000735541"/>
    </source>
</evidence>
<protein>
    <submittedName>
        <fullName evidence="2">Uncharacterized protein</fullName>
    </submittedName>
</protein>
<dbReference type="InterPro" id="IPR049762">
    <property type="entry name" value="PoNe_dom"/>
</dbReference>
<sequence length="904" mass="96136">MSDDKPIALEGIPVFTGNLATLDVKVTELSSAAETVATTTGDVHSSFGGLQAFYQAPEAEQLFATTKPVVDTGQTLKSDLTAISRALSTYSDEVHPLVEKLKAIKRDAGAFLVKINADDKWREDGDLIDENNHRRDEIADTLSAFQDAEIACYNKIVALVCGVPLKKSDGSESAHQYGFDAETYKHAEGLPWGDPLVESIPGWQVWEHAWEFTKGFFVDGVWGTIKGLGTLVGYDGFDAAGQAWKGLAQLATGVVISVVPVAGEMFWTADDKDMPGWLRDSRTAVKETGKALLAWDQWGENPSRAAGAVIFNVVTTVFTGGTGAAASGAGKGALAAKALTAAGKVGRFVDPMTYVFKGAGVGLSKIGDVMAGLKNLGKIEIPPLPDNVLTLPAGWTRLTDGTLDVPAGATLPDGAVRLPNGTVKLPEGTVALPEGTVKNPFDEGAAYADLKGNLYDEHGNVVQRAADAPREAGRTTDTTTPDHTRAETPAGQPVLVGAGARVGDGLGDAGRAGDNVPGGGIPDHAPGGVANNMPSNSLDPHGAAGRPGDGTSGGGNTDPGHHHSGGNDTPSANAPDSATGGTSHPGTSSPNGVTTPRQPVPRPSFMRDGANPYGPQASRTIEKIEEIQVYRANEEPGYFEHHYKKDGTRKSLEIYDESGFAPPQLTRLSENSPWIRAKDAPAPPPPHYLDATHIKVGAEKVTDPARLKVLDDAARERYLAIQRDNLAADRKAETGAAHAAQGTPESAAAWEQATKAYKESHTAMGDAAEKFGEKAAEYHYIAENYADFRGQKLQGPKNGNDQFDQLWVHEDGRVVVIEAKSSPGTELGRRTLPNGKQVSQGSREYFLDIMRVMTKRGETETLKALKDAIREKKLEYVVIKGGKNQGAYNGYQYRRFDITKRTLP</sequence>
<accession>A0ABS6TKV1</accession>
<comment type="caution">
    <text evidence="2">The sequence shown here is derived from an EMBL/GenBank/DDBJ whole genome shotgun (WGS) entry which is preliminary data.</text>
</comment>
<evidence type="ECO:0000313" key="2">
    <source>
        <dbReference type="EMBL" id="MBV7668855.1"/>
    </source>
</evidence>
<evidence type="ECO:0000256" key="1">
    <source>
        <dbReference type="SAM" id="MobiDB-lite"/>
    </source>
</evidence>
<feature type="compositionally biased region" description="Polar residues" evidence="1">
    <location>
        <begin position="566"/>
        <end position="597"/>
    </location>
</feature>
<keyword evidence="3" id="KW-1185">Reference proteome</keyword>
<dbReference type="CDD" id="cd20739">
    <property type="entry name" value="PoNe_DUF637"/>
    <property type="match status" value="1"/>
</dbReference>
<reference evidence="2 3" key="1">
    <citation type="submission" date="2021-07" db="EMBL/GenBank/DDBJ databases">
        <title>Sequencing Streptomyces halstedii LGO-A4 genome an citrus endophytic actinomycete.</title>
        <authorList>
            <person name="Samborskyy M."/>
            <person name="Scott N."/>
            <person name="Deglau R."/>
            <person name="Dickens S."/>
            <person name="Oliveira L.G."/>
        </authorList>
    </citation>
    <scope>NUCLEOTIDE SEQUENCE [LARGE SCALE GENOMIC DNA]</scope>
    <source>
        <strain evidence="2 3">LGO-A4</strain>
    </source>
</reference>